<dbReference type="AlphaFoldDB" id="A0A2I1F4R8"/>
<gene>
    <name evidence="2" type="ORF">CHRIB12_LOCUS24028</name>
</gene>
<dbReference type="EMBL" id="CAGKOT010000104">
    <property type="protein sequence ID" value="CAB5395809.1"/>
    <property type="molecule type" value="Genomic_DNA"/>
</dbReference>
<evidence type="ECO:0000313" key="3">
    <source>
        <dbReference type="Proteomes" id="UP000684084"/>
    </source>
</evidence>
<protein>
    <submittedName>
        <fullName evidence="2">Uncharacterized protein</fullName>
    </submittedName>
</protein>
<dbReference type="OrthoDB" id="2403345at2759"/>
<comment type="caution">
    <text evidence="2">The sequence shown here is derived from an EMBL/GenBank/DDBJ whole genome shotgun (WGS) entry which is preliminary data.</text>
</comment>
<proteinExistence type="predicted"/>
<evidence type="ECO:0000256" key="1">
    <source>
        <dbReference type="SAM" id="MobiDB-lite"/>
    </source>
</evidence>
<sequence length="494" mass="56651">MPTGSLPEEVLKEVRYRDFWEKHYTKWGNTETWDKFFIEKIPNSSRSESHNALGAELNILIKKLKPNTRASQKALFLQNNLKNERTLEIPPSYDEQSREIENEKEPNSTVEELTFEPHIGTLLLPYRKVLEEMRSHHVEQESQRARHLSHMLKWSVVDHSLFNNFEFVISLPRPAINMSLLEFVLMENQNKRIHHAVLIMRSLISKEVVDNTNCGFKKWIATLCGFRTKENCCIIDIATTLTTIISVLLYSPTPCRGPGSKPSENHIKSQLWAKIFSDTFLIYSDDDIDVNWEYHHQIPGNGGNGSARSDFAAVIFNSIDQQFPFFIVESETDGFSVHKDEVVVTAEAAFEYNRILTAAFYLSEDEVNSTRLHIGLINGTTIHLGLMRAIYDEEKGTLIYAYEENNITFKLHTGNQEVDVANALNLVAYLRTDVSQDGIALKALLNRKTNTIRNGKLMSALPRLPKRAVKSRPKSFTEFTPQAKRVRYTDNSLE</sequence>
<name>A0A2I1F4R8_9GLOM</name>
<feature type="region of interest" description="Disordered" evidence="1">
    <location>
        <begin position="91"/>
        <end position="110"/>
    </location>
</feature>
<evidence type="ECO:0000313" key="2">
    <source>
        <dbReference type="EMBL" id="CAB5395809.1"/>
    </source>
</evidence>
<dbReference type="VEuPathDB" id="FungiDB:FUN_014808"/>
<dbReference type="VEuPathDB" id="FungiDB:RhiirA1_537046"/>
<feature type="compositionally biased region" description="Basic and acidic residues" evidence="1">
    <location>
        <begin position="95"/>
        <end position="106"/>
    </location>
</feature>
<dbReference type="VEuPathDB" id="FungiDB:RhiirFUN_006294"/>
<reference evidence="2" key="1">
    <citation type="submission" date="2020-05" db="EMBL/GenBank/DDBJ databases">
        <authorList>
            <person name="Rincon C."/>
            <person name="Sanders R I."/>
            <person name="Robbins C."/>
            <person name="Chaturvedi A."/>
        </authorList>
    </citation>
    <scope>NUCLEOTIDE SEQUENCE</scope>
    <source>
        <strain evidence="2">CHB12</strain>
    </source>
</reference>
<accession>A0A2I1F4R8</accession>
<dbReference type="Proteomes" id="UP000684084">
    <property type="component" value="Unassembled WGS sequence"/>
</dbReference>
<organism evidence="2 3">
    <name type="scientific">Rhizophagus irregularis</name>
    <dbReference type="NCBI Taxonomy" id="588596"/>
    <lineage>
        <taxon>Eukaryota</taxon>
        <taxon>Fungi</taxon>
        <taxon>Fungi incertae sedis</taxon>
        <taxon>Mucoromycota</taxon>
        <taxon>Glomeromycotina</taxon>
        <taxon>Glomeromycetes</taxon>
        <taxon>Glomerales</taxon>
        <taxon>Glomeraceae</taxon>
        <taxon>Rhizophagus</taxon>
    </lineage>
</organism>